<evidence type="ECO:0000256" key="3">
    <source>
        <dbReference type="ARBA" id="ARBA00022691"/>
    </source>
</evidence>
<keyword evidence="1" id="KW-0489">Methyltransferase</keyword>
<sequence length="253" mass="27909">MLVLSLFPGIGLLDRGFEDAGFSVVRGPDLIFGGDIRRFSVPSGRFDGIIGGPPCQDFSKARRGIPTGQGLEMIQHYQRVVMEAKPIWWLAENVPGVPDIRIEGYNWQRLDLNASDFGSQQRRLRHVQFGSLDGSQLVMDRKKSTWPSYFSTVLANDSRPIPVMARLQGLPDDFDIPAFTRGALSRAIGNGVPYELAKALADAVICRQIGVTLCVCSCGRPVTGKQRYANGACRKRAFDRRTVTGQAINYATM</sequence>
<comment type="caution">
    <text evidence="6">The sequence shown here is derived from an EMBL/GenBank/DDBJ whole genome shotgun (WGS) entry which is preliminary data.</text>
</comment>
<dbReference type="Gene3D" id="3.90.120.10">
    <property type="entry name" value="DNA Methylase, subunit A, domain 2"/>
    <property type="match status" value="1"/>
</dbReference>
<comment type="catalytic activity">
    <reaction evidence="5">
        <text>a 2'-deoxycytidine in DNA + S-adenosyl-L-methionine = a 5-methyl-2'-deoxycytidine in DNA + S-adenosyl-L-homocysteine + H(+)</text>
        <dbReference type="Rhea" id="RHEA:13681"/>
        <dbReference type="Rhea" id="RHEA-COMP:11369"/>
        <dbReference type="Rhea" id="RHEA-COMP:11370"/>
        <dbReference type="ChEBI" id="CHEBI:15378"/>
        <dbReference type="ChEBI" id="CHEBI:57856"/>
        <dbReference type="ChEBI" id="CHEBI:59789"/>
        <dbReference type="ChEBI" id="CHEBI:85452"/>
        <dbReference type="ChEBI" id="CHEBI:85454"/>
        <dbReference type="EC" id="2.1.1.37"/>
    </reaction>
</comment>
<dbReference type="InterPro" id="IPR029063">
    <property type="entry name" value="SAM-dependent_MTases_sf"/>
</dbReference>
<dbReference type="PROSITE" id="PS00094">
    <property type="entry name" value="C5_MTASE_1"/>
    <property type="match status" value="1"/>
</dbReference>
<keyword evidence="2" id="KW-0808">Transferase</keyword>
<keyword evidence="3" id="KW-0949">S-adenosyl-L-methionine</keyword>
<evidence type="ECO:0000256" key="5">
    <source>
        <dbReference type="ARBA" id="ARBA00047422"/>
    </source>
</evidence>
<evidence type="ECO:0008006" key="8">
    <source>
        <dbReference type="Google" id="ProtNLM"/>
    </source>
</evidence>
<organism evidence="6 7">
    <name type="scientific">Candidatus Methylobacter oryzae</name>
    <dbReference type="NCBI Taxonomy" id="2497749"/>
    <lineage>
        <taxon>Bacteria</taxon>
        <taxon>Pseudomonadati</taxon>
        <taxon>Pseudomonadota</taxon>
        <taxon>Gammaproteobacteria</taxon>
        <taxon>Methylococcales</taxon>
        <taxon>Methylococcaceae</taxon>
        <taxon>Methylobacter</taxon>
    </lineage>
</organism>
<dbReference type="RefSeq" id="WP_127027398.1">
    <property type="nucleotide sequence ID" value="NZ_RYFG02000061.1"/>
</dbReference>
<evidence type="ECO:0000256" key="1">
    <source>
        <dbReference type="ARBA" id="ARBA00022603"/>
    </source>
</evidence>
<protein>
    <recommendedName>
        <fullName evidence="8">DNA (cytosine-5-)-methyltransferase</fullName>
    </recommendedName>
</protein>
<accession>A0ABY3CD35</accession>
<dbReference type="Gene3D" id="3.40.50.150">
    <property type="entry name" value="Vaccinia Virus protein VP39"/>
    <property type="match status" value="1"/>
</dbReference>
<dbReference type="Pfam" id="PF00145">
    <property type="entry name" value="DNA_methylase"/>
    <property type="match status" value="2"/>
</dbReference>
<name>A0ABY3CD35_9GAMM</name>
<evidence type="ECO:0000256" key="2">
    <source>
        <dbReference type="ARBA" id="ARBA00022679"/>
    </source>
</evidence>
<keyword evidence="7" id="KW-1185">Reference proteome</keyword>
<gene>
    <name evidence="6" type="ORF">EKO24_006850</name>
</gene>
<proteinExistence type="predicted"/>
<dbReference type="SUPFAM" id="SSF53335">
    <property type="entry name" value="S-adenosyl-L-methionine-dependent methyltransferases"/>
    <property type="match status" value="1"/>
</dbReference>
<dbReference type="InterPro" id="IPR018117">
    <property type="entry name" value="C5_DNA_meth_AS"/>
</dbReference>
<dbReference type="Proteomes" id="UP000733744">
    <property type="component" value="Unassembled WGS sequence"/>
</dbReference>
<evidence type="ECO:0000313" key="7">
    <source>
        <dbReference type="Proteomes" id="UP000733744"/>
    </source>
</evidence>
<dbReference type="InterPro" id="IPR001525">
    <property type="entry name" value="C5_MeTfrase"/>
</dbReference>
<keyword evidence="4" id="KW-0680">Restriction system</keyword>
<evidence type="ECO:0000313" key="6">
    <source>
        <dbReference type="EMBL" id="TRW98992.1"/>
    </source>
</evidence>
<dbReference type="EMBL" id="RYFG02000061">
    <property type="protein sequence ID" value="TRW98992.1"/>
    <property type="molecule type" value="Genomic_DNA"/>
</dbReference>
<evidence type="ECO:0000256" key="4">
    <source>
        <dbReference type="ARBA" id="ARBA00022747"/>
    </source>
</evidence>
<reference evidence="6 7" key="1">
    <citation type="journal article" date="2019" name="Antonie Van Leeuwenhoek">
        <title>Description of 'Ca. Methylobacter oryzae' KRF1, a novel species from the environmentally important Methylobacter clade 2.</title>
        <authorList>
            <person name="Khatri K."/>
            <person name="Mohite J.A."/>
            <person name="Pandit P.S."/>
            <person name="Bahulikar R."/>
            <person name="Rahalkar M.C."/>
        </authorList>
    </citation>
    <scope>NUCLEOTIDE SEQUENCE [LARGE SCALE GENOMIC DNA]</scope>
    <source>
        <strain evidence="6 7">KRF1</strain>
    </source>
</reference>